<evidence type="ECO:0000259" key="11">
    <source>
        <dbReference type="Pfam" id="PF03779"/>
    </source>
</evidence>
<protein>
    <submittedName>
        <fullName evidence="13">SPW repeat-containing protein</fullName>
    </submittedName>
</protein>
<feature type="transmembrane region" description="Helical" evidence="10">
    <location>
        <begin position="111"/>
        <end position="129"/>
    </location>
</feature>
<dbReference type="Pfam" id="PF03779">
    <property type="entry name" value="SPW"/>
    <property type="match status" value="2"/>
</dbReference>
<feature type="domain" description="SPW repeat-containing integral membrane" evidence="11">
    <location>
        <begin position="353"/>
        <end position="441"/>
    </location>
</feature>
<name>A0A239ESH7_9BACT</name>
<feature type="transmembrane region" description="Helical" evidence="10">
    <location>
        <begin position="352"/>
        <end position="372"/>
    </location>
</feature>
<dbReference type="Gene3D" id="1.20.1440.130">
    <property type="entry name" value="VKOR domain"/>
    <property type="match status" value="1"/>
</dbReference>
<feature type="transmembrane region" description="Helical" evidence="10">
    <location>
        <begin position="425"/>
        <end position="442"/>
    </location>
</feature>
<keyword evidence="7 10" id="KW-0472">Membrane</keyword>
<accession>A0A239ESH7</accession>
<feature type="transmembrane region" description="Helical" evidence="10">
    <location>
        <begin position="239"/>
        <end position="260"/>
    </location>
</feature>
<evidence type="ECO:0000256" key="4">
    <source>
        <dbReference type="ARBA" id="ARBA00022719"/>
    </source>
</evidence>
<evidence type="ECO:0000256" key="6">
    <source>
        <dbReference type="ARBA" id="ARBA00023002"/>
    </source>
</evidence>
<keyword evidence="8" id="KW-1015">Disulfide bond</keyword>
<feature type="transmembrane region" description="Helical" evidence="10">
    <location>
        <begin position="161"/>
        <end position="183"/>
    </location>
</feature>
<dbReference type="InterPro" id="IPR038354">
    <property type="entry name" value="VKOR_sf"/>
</dbReference>
<comment type="subcellular location">
    <subcellularLocation>
        <location evidence="1">Membrane</location>
        <topology evidence="1">Multi-pass membrane protein</topology>
    </subcellularLocation>
</comment>
<evidence type="ECO:0000313" key="14">
    <source>
        <dbReference type="Proteomes" id="UP000198432"/>
    </source>
</evidence>
<evidence type="ECO:0000256" key="2">
    <source>
        <dbReference type="ARBA" id="ARBA00006214"/>
    </source>
</evidence>
<keyword evidence="5 10" id="KW-1133">Transmembrane helix</keyword>
<evidence type="ECO:0000313" key="13">
    <source>
        <dbReference type="EMBL" id="SNS47587.1"/>
    </source>
</evidence>
<dbReference type="Pfam" id="PF07884">
    <property type="entry name" value="VKOR"/>
    <property type="match status" value="1"/>
</dbReference>
<organism evidence="13 14">
    <name type="scientific">Pontibacter ummariensis</name>
    <dbReference type="NCBI Taxonomy" id="1610492"/>
    <lineage>
        <taxon>Bacteria</taxon>
        <taxon>Pseudomonadati</taxon>
        <taxon>Bacteroidota</taxon>
        <taxon>Cytophagia</taxon>
        <taxon>Cytophagales</taxon>
        <taxon>Hymenobacteraceae</taxon>
        <taxon>Pontibacter</taxon>
    </lineage>
</organism>
<evidence type="ECO:0000256" key="8">
    <source>
        <dbReference type="ARBA" id="ARBA00023157"/>
    </source>
</evidence>
<feature type="transmembrane region" description="Helical" evidence="10">
    <location>
        <begin position="266"/>
        <end position="288"/>
    </location>
</feature>
<dbReference type="AlphaFoldDB" id="A0A239ESH7"/>
<proteinExistence type="inferred from homology"/>
<gene>
    <name evidence="13" type="ORF">SAMN06296052_10747</name>
</gene>
<dbReference type="EMBL" id="FZOQ01000007">
    <property type="protein sequence ID" value="SNS47587.1"/>
    <property type="molecule type" value="Genomic_DNA"/>
</dbReference>
<feature type="transmembrane region" description="Helical" evidence="10">
    <location>
        <begin position="401"/>
        <end position="419"/>
    </location>
</feature>
<keyword evidence="4" id="KW-0874">Quinone</keyword>
<comment type="similarity">
    <text evidence="2">Belongs to the VKOR family.</text>
</comment>
<evidence type="ECO:0000256" key="5">
    <source>
        <dbReference type="ARBA" id="ARBA00022989"/>
    </source>
</evidence>
<feature type="transmembrane region" description="Helical" evidence="10">
    <location>
        <begin position="203"/>
        <end position="227"/>
    </location>
</feature>
<evidence type="ECO:0000256" key="7">
    <source>
        <dbReference type="ARBA" id="ARBA00023136"/>
    </source>
</evidence>
<keyword evidence="14" id="KW-1185">Reference proteome</keyword>
<feature type="transmembrane region" description="Helical" evidence="10">
    <location>
        <begin position="85"/>
        <end position="105"/>
    </location>
</feature>
<feature type="transmembrane region" description="Helical" evidence="10">
    <location>
        <begin position="33"/>
        <end position="52"/>
    </location>
</feature>
<dbReference type="GO" id="GO:0016020">
    <property type="term" value="C:membrane"/>
    <property type="evidence" value="ECO:0007669"/>
    <property type="project" value="UniProtKB-SubCell"/>
</dbReference>
<dbReference type="GO" id="GO:0048038">
    <property type="term" value="F:quinone binding"/>
    <property type="evidence" value="ECO:0007669"/>
    <property type="project" value="UniProtKB-KW"/>
</dbReference>
<keyword evidence="9" id="KW-0676">Redox-active center</keyword>
<evidence type="ECO:0000259" key="12">
    <source>
        <dbReference type="Pfam" id="PF07884"/>
    </source>
</evidence>
<dbReference type="OrthoDB" id="9814124at2"/>
<sequence length="459" mass="51017">MGLTFSNLFFVKKDMFPEEKQSAHEQHHQRVSWVYYATITLGLWLIAGPPTFGYKVPAMVWNDIIAGFLLIGLSYLALKPYRLWAQWGIVFLGIWLLVAPMVFWAKEGAALLNDYFIGTLAVTLAIVIARQPGIKLYAPAGPNVPAGWSYNPSSWNQRVPVVFLAWLGFFVARYMGAFQMGYIDTVWDPFFGEGTRKVLTSKVSHSFPISDAMLGAFSYVIDVLFGLAGGTHRWRTMPWVVIIFGILIVPLGIVSITLIILQPVSVGYWCTLCLCSALISLIMIPFTLDEVLATAQLMKHEKEVRGTSYWTTFWFGGTMEGGEIEEKKHPSGLLNLTIKEGGKDLLLRPWNLFLLMAVGIWVMSAPGVLGYTGTIADSNHIVGAIAVMFAIIAMSEVGRPLRYLHILFGLWLIAAPWILGTDNNAAMWSNVISGLVLIPLAIPRGKVEDSRGSFDKYIK</sequence>
<evidence type="ECO:0000256" key="10">
    <source>
        <dbReference type="SAM" id="Phobius"/>
    </source>
</evidence>
<feature type="domain" description="SPW repeat-containing integral membrane" evidence="11">
    <location>
        <begin position="33"/>
        <end position="125"/>
    </location>
</feature>
<evidence type="ECO:0000256" key="1">
    <source>
        <dbReference type="ARBA" id="ARBA00004141"/>
    </source>
</evidence>
<feature type="domain" description="Vitamin K epoxide reductase" evidence="12">
    <location>
        <begin position="160"/>
        <end position="287"/>
    </location>
</feature>
<feature type="transmembrane region" description="Helical" evidence="10">
    <location>
        <begin position="58"/>
        <end position="78"/>
    </location>
</feature>
<evidence type="ECO:0000256" key="3">
    <source>
        <dbReference type="ARBA" id="ARBA00022692"/>
    </source>
</evidence>
<dbReference type="GO" id="GO:0016491">
    <property type="term" value="F:oxidoreductase activity"/>
    <property type="evidence" value="ECO:0007669"/>
    <property type="project" value="UniProtKB-KW"/>
</dbReference>
<reference evidence="14" key="1">
    <citation type="submission" date="2017-06" db="EMBL/GenBank/DDBJ databases">
        <authorList>
            <person name="Varghese N."/>
            <person name="Submissions S."/>
        </authorList>
    </citation>
    <scope>NUCLEOTIDE SEQUENCE [LARGE SCALE GENOMIC DNA]</scope>
    <source>
        <strain evidence="14">NKM1</strain>
    </source>
</reference>
<dbReference type="CDD" id="cd12919">
    <property type="entry name" value="VKOR_2"/>
    <property type="match status" value="1"/>
</dbReference>
<dbReference type="InterPro" id="IPR012932">
    <property type="entry name" value="VKOR"/>
</dbReference>
<feature type="transmembrane region" description="Helical" evidence="10">
    <location>
        <begin position="378"/>
        <end position="394"/>
    </location>
</feature>
<dbReference type="InterPro" id="IPR005530">
    <property type="entry name" value="SPW"/>
</dbReference>
<evidence type="ECO:0000256" key="9">
    <source>
        <dbReference type="ARBA" id="ARBA00023284"/>
    </source>
</evidence>
<dbReference type="Proteomes" id="UP000198432">
    <property type="component" value="Unassembled WGS sequence"/>
</dbReference>
<keyword evidence="3 10" id="KW-0812">Transmembrane</keyword>
<keyword evidence="6" id="KW-0560">Oxidoreductase</keyword>